<organism evidence="5 6">
    <name type="scientific">Catenulispora yoronensis</name>
    <dbReference type="NCBI Taxonomy" id="450799"/>
    <lineage>
        <taxon>Bacteria</taxon>
        <taxon>Bacillati</taxon>
        <taxon>Actinomycetota</taxon>
        <taxon>Actinomycetes</taxon>
        <taxon>Catenulisporales</taxon>
        <taxon>Catenulisporaceae</taxon>
        <taxon>Catenulispora</taxon>
    </lineage>
</organism>
<proteinExistence type="predicted"/>
<evidence type="ECO:0000313" key="6">
    <source>
        <dbReference type="Proteomes" id="UP001500751"/>
    </source>
</evidence>
<dbReference type="CDD" id="cd10028">
    <property type="entry name" value="UDG-F2_TDG_MUG"/>
    <property type="match status" value="1"/>
</dbReference>
<dbReference type="SMART" id="SM00986">
    <property type="entry name" value="UDG"/>
    <property type="match status" value="1"/>
</dbReference>
<dbReference type="EMBL" id="BAAAQN010000046">
    <property type="protein sequence ID" value="GAA2049103.1"/>
    <property type="molecule type" value="Genomic_DNA"/>
</dbReference>
<evidence type="ECO:0000256" key="1">
    <source>
        <dbReference type="ARBA" id="ARBA00022763"/>
    </source>
</evidence>
<comment type="caution">
    <text evidence="5">The sequence shown here is derived from an EMBL/GenBank/DDBJ whole genome shotgun (WGS) entry which is preliminary data.</text>
</comment>
<accession>A0ABP5GNJ9</accession>
<dbReference type="NCBIfam" id="NF007570">
    <property type="entry name" value="PRK10201.1"/>
    <property type="match status" value="1"/>
</dbReference>
<dbReference type="Gene3D" id="3.40.470.10">
    <property type="entry name" value="Uracil-DNA glycosylase-like domain"/>
    <property type="match status" value="1"/>
</dbReference>
<keyword evidence="6" id="KW-1185">Reference proteome</keyword>
<sequence>MRFSREELASANGRTLADVIAPDLAVLFCGINPGLLSAASGFHFARPGNRFWPALHRAGFTPRQLAPSDQEELLDLGFGITNVVDRATAGAAELRAEEYRTGGQALRAKVREYRPRWLAVVGIGAYRVAFDAPKAVMGRQEAVLGETGVWVLPNPSGLNALWTTPRLIDAFRAFRLVTGVPDASCAPLSDNDAS</sequence>
<keyword evidence="3" id="KW-0234">DNA repair</keyword>
<dbReference type="SMART" id="SM00987">
    <property type="entry name" value="UreE_C"/>
    <property type="match status" value="1"/>
</dbReference>
<keyword evidence="1" id="KW-0227">DNA damage</keyword>
<feature type="domain" description="Uracil-DNA glycosylase-like" evidence="4">
    <location>
        <begin position="17"/>
        <end position="172"/>
    </location>
</feature>
<reference evidence="6" key="1">
    <citation type="journal article" date="2019" name="Int. J. Syst. Evol. Microbiol.">
        <title>The Global Catalogue of Microorganisms (GCM) 10K type strain sequencing project: providing services to taxonomists for standard genome sequencing and annotation.</title>
        <authorList>
            <consortium name="The Broad Institute Genomics Platform"/>
            <consortium name="The Broad Institute Genome Sequencing Center for Infectious Disease"/>
            <person name="Wu L."/>
            <person name="Ma J."/>
        </authorList>
    </citation>
    <scope>NUCLEOTIDE SEQUENCE [LARGE SCALE GENOMIC DNA]</scope>
    <source>
        <strain evidence="6">JCM 16014</strain>
    </source>
</reference>
<dbReference type="InterPro" id="IPR005122">
    <property type="entry name" value="Uracil-DNA_glycosylase-like"/>
</dbReference>
<dbReference type="InterPro" id="IPR036895">
    <property type="entry name" value="Uracil-DNA_glycosylase-like_sf"/>
</dbReference>
<dbReference type="PANTHER" id="PTHR12159">
    <property type="entry name" value="G/T AND G/U MISMATCH-SPECIFIC DNA GLYCOSYLASE"/>
    <property type="match status" value="1"/>
</dbReference>
<dbReference type="Pfam" id="PF03167">
    <property type="entry name" value="UDG"/>
    <property type="match status" value="1"/>
</dbReference>
<dbReference type="Proteomes" id="UP001500751">
    <property type="component" value="Unassembled WGS sequence"/>
</dbReference>
<dbReference type="SUPFAM" id="SSF52141">
    <property type="entry name" value="Uracil-DNA glycosylase-like"/>
    <property type="match status" value="1"/>
</dbReference>
<dbReference type="PANTHER" id="PTHR12159:SF9">
    <property type="entry name" value="G_T MISMATCH-SPECIFIC THYMINE DNA GLYCOSYLASE"/>
    <property type="match status" value="1"/>
</dbReference>
<evidence type="ECO:0000256" key="3">
    <source>
        <dbReference type="ARBA" id="ARBA00023204"/>
    </source>
</evidence>
<dbReference type="RefSeq" id="WP_344669382.1">
    <property type="nucleotide sequence ID" value="NZ_BAAAQN010000046.1"/>
</dbReference>
<dbReference type="InterPro" id="IPR015637">
    <property type="entry name" value="MUG/TDG"/>
</dbReference>
<evidence type="ECO:0000313" key="5">
    <source>
        <dbReference type="EMBL" id="GAA2049103.1"/>
    </source>
</evidence>
<name>A0ABP5GNJ9_9ACTN</name>
<keyword evidence="2" id="KW-0378">Hydrolase</keyword>
<evidence type="ECO:0000256" key="2">
    <source>
        <dbReference type="ARBA" id="ARBA00022801"/>
    </source>
</evidence>
<evidence type="ECO:0000259" key="4">
    <source>
        <dbReference type="SMART" id="SM00986"/>
    </source>
</evidence>
<protein>
    <submittedName>
        <fullName evidence="5">G/U mismatch-specific DNA glycosylase</fullName>
    </submittedName>
</protein>
<gene>
    <name evidence="5" type="primary">mug</name>
    <name evidence="5" type="ORF">GCM10009839_63660</name>
</gene>